<keyword evidence="4" id="KW-0731">Sigma factor</keyword>
<evidence type="ECO:0000313" key="10">
    <source>
        <dbReference type="EMBL" id="MEX5720961.1"/>
    </source>
</evidence>
<dbReference type="InterPro" id="IPR032710">
    <property type="entry name" value="NTF2-like_dom_sf"/>
</dbReference>
<keyword evidence="3" id="KW-0805">Transcription regulation</keyword>
<organism evidence="10 11">
    <name type="scientific">Geodermatophilus maliterrae</name>
    <dbReference type="NCBI Taxonomy" id="3162531"/>
    <lineage>
        <taxon>Bacteria</taxon>
        <taxon>Bacillati</taxon>
        <taxon>Actinomycetota</taxon>
        <taxon>Actinomycetes</taxon>
        <taxon>Geodermatophilales</taxon>
        <taxon>Geodermatophilaceae</taxon>
        <taxon>Geodermatophilus</taxon>
    </lineage>
</organism>
<proteinExistence type="inferred from homology"/>
<dbReference type="SUPFAM" id="SSF88659">
    <property type="entry name" value="Sigma3 and sigma4 domains of RNA polymerase sigma factors"/>
    <property type="match status" value="1"/>
</dbReference>
<dbReference type="RefSeq" id="WP_369209776.1">
    <property type="nucleotide sequence ID" value="NZ_JBFNXQ010000097.1"/>
</dbReference>
<evidence type="ECO:0000259" key="9">
    <source>
        <dbReference type="Pfam" id="PF12680"/>
    </source>
</evidence>
<dbReference type="Pfam" id="PF08281">
    <property type="entry name" value="Sigma70_r4_2"/>
    <property type="match status" value="1"/>
</dbReference>
<dbReference type="InterPro" id="IPR036388">
    <property type="entry name" value="WH-like_DNA-bd_sf"/>
</dbReference>
<dbReference type="InterPro" id="IPR014284">
    <property type="entry name" value="RNA_pol_sigma-70_dom"/>
</dbReference>
<dbReference type="InterPro" id="IPR037401">
    <property type="entry name" value="SnoaL-like"/>
</dbReference>
<feature type="domain" description="RNA polymerase sigma-70 region 2" evidence="7">
    <location>
        <begin position="23"/>
        <end position="88"/>
    </location>
</feature>
<reference evidence="10 11" key="1">
    <citation type="submission" date="2024-06" db="EMBL/GenBank/DDBJ databases">
        <title>Draft genome sequence of Geodermatophilus badlandi, a novel member of the Geodermatophilaceae isolated from badland sedimentary rocks in the Red desert, Wyoming, USA.</title>
        <authorList>
            <person name="Ben Tekaya S."/>
            <person name="Nouioui I."/>
            <person name="Flores G.M."/>
            <person name="Shaal M.N."/>
            <person name="Bredoire F."/>
            <person name="Basile F."/>
            <person name="Van Diepen L."/>
            <person name="Ward N.L."/>
        </authorList>
    </citation>
    <scope>NUCLEOTIDE SEQUENCE [LARGE SCALE GENOMIC DNA]</scope>
    <source>
        <strain evidence="10 11">WL48A</strain>
    </source>
</reference>
<dbReference type="Gene3D" id="1.10.10.10">
    <property type="entry name" value="Winged helix-like DNA-binding domain superfamily/Winged helix DNA-binding domain"/>
    <property type="match status" value="1"/>
</dbReference>
<dbReference type="Proteomes" id="UP001560045">
    <property type="component" value="Unassembled WGS sequence"/>
</dbReference>
<dbReference type="PANTHER" id="PTHR43133:SF65">
    <property type="entry name" value="ECF RNA POLYMERASE SIGMA FACTOR SIGG"/>
    <property type="match status" value="1"/>
</dbReference>
<dbReference type="NCBIfam" id="TIGR02937">
    <property type="entry name" value="sigma70-ECF"/>
    <property type="match status" value="1"/>
</dbReference>
<dbReference type="EC" id="2.7.7.6" evidence="10"/>
<evidence type="ECO:0000259" key="7">
    <source>
        <dbReference type="Pfam" id="PF04542"/>
    </source>
</evidence>
<evidence type="ECO:0000256" key="2">
    <source>
        <dbReference type="ARBA" id="ARBA00011344"/>
    </source>
</evidence>
<feature type="domain" description="SnoaL-like" evidence="9">
    <location>
        <begin position="218"/>
        <end position="265"/>
    </location>
</feature>
<feature type="region of interest" description="Disordered" evidence="6">
    <location>
        <begin position="294"/>
        <end position="329"/>
    </location>
</feature>
<gene>
    <name evidence="10" type="ORF">ABQ292_21620</name>
</gene>
<dbReference type="Pfam" id="PF12680">
    <property type="entry name" value="SnoaL_2"/>
    <property type="match status" value="1"/>
</dbReference>
<comment type="subunit">
    <text evidence="2">Interacts transiently with the RNA polymerase catalytic core formed by RpoA, RpoB, RpoC and RpoZ (2 alpha, 1 beta, 1 beta' and 1 omega subunit) to form the RNA polymerase holoenzyme that can initiate transcription.</text>
</comment>
<dbReference type="Gene3D" id="3.10.450.50">
    <property type="match status" value="1"/>
</dbReference>
<dbReference type="NCBIfam" id="NF006089">
    <property type="entry name" value="PRK08241.1"/>
    <property type="match status" value="1"/>
</dbReference>
<comment type="similarity">
    <text evidence="1">Belongs to the sigma-70 factor family. ECF subfamily.</text>
</comment>
<dbReference type="PANTHER" id="PTHR43133">
    <property type="entry name" value="RNA POLYMERASE ECF-TYPE SIGMA FACTO"/>
    <property type="match status" value="1"/>
</dbReference>
<dbReference type="InterPro" id="IPR013325">
    <property type="entry name" value="RNA_pol_sigma_r2"/>
</dbReference>
<dbReference type="InterPro" id="IPR013324">
    <property type="entry name" value="RNA_pol_sigma_r3/r4-like"/>
</dbReference>
<keyword evidence="5" id="KW-0804">Transcription</keyword>
<dbReference type="GO" id="GO:0003899">
    <property type="term" value="F:DNA-directed RNA polymerase activity"/>
    <property type="evidence" value="ECO:0007669"/>
    <property type="project" value="UniProtKB-EC"/>
</dbReference>
<name>A0ABV3XKN4_9ACTN</name>
<evidence type="ECO:0000256" key="3">
    <source>
        <dbReference type="ARBA" id="ARBA00023015"/>
    </source>
</evidence>
<dbReference type="InterPro" id="IPR007627">
    <property type="entry name" value="RNA_pol_sigma70_r2"/>
</dbReference>
<sequence length="343" mass="37995">MTVDDDPDLTAARSGDEVAFARLVGRHRRELAAHCYRMLGSPQDAEDAVQEALLAAWRGLPGFEGRSSLRTWLYRVTTSVCLRQARRRPRLLSPDAGPPRSDVADLGEPVPGPVWLEPLPGELVDDDEPATAYLRRESVELAYVAAHQHLPATQRAVLLLREVLGYSAAEAADLLDTTPASVNSALQRARAGVDERVPPVSQQVELARLGDTGTAALVDRFVAAWERADVPALVDLLTEDVRFTMPPLPAWFSGRDDVGRFPRRAGVRHALAADARAGQRLHRSAVRAVRRRRLASRLGDRPGPARRTRRLDRGLRRPRPARAVRDGIRRRPMNRGACVSLYW</sequence>
<evidence type="ECO:0000256" key="5">
    <source>
        <dbReference type="ARBA" id="ARBA00023163"/>
    </source>
</evidence>
<dbReference type="NCBIfam" id="TIGR02960">
    <property type="entry name" value="SigX5"/>
    <property type="match status" value="1"/>
</dbReference>
<dbReference type="InterPro" id="IPR014305">
    <property type="entry name" value="RNA_pol_sigma-G_actinobac"/>
</dbReference>
<feature type="region of interest" description="Disordered" evidence="6">
    <location>
        <begin position="90"/>
        <end position="109"/>
    </location>
</feature>
<comment type="caution">
    <text evidence="10">The sequence shown here is derived from an EMBL/GenBank/DDBJ whole genome shotgun (WGS) entry which is preliminary data.</text>
</comment>
<keyword evidence="10" id="KW-0548">Nucleotidyltransferase</keyword>
<evidence type="ECO:0000256" key="1">
    <source>
        <dbReference type="ARBA" id="ARBA00010641"/>
    </source>
</evidence>
<keyword evidence="10" id="KW-0808">Transferase</keyword>
<dbReference type="SUPFAM" id="SSF88946">
    <property type="entry name" value="Sigma2 domain of RNA polymerase sigma factors"/>
    <property type="match status" value="1"/>
</dbReference>
<evidence type="ECO:0000256" key="6">
    <source>
        <dbReference type="SAM" id="MobiDB-lite"/>
    </source>
</evidence>
<keyword evidence="11" id="KW-1185">Reference proteome</keyword>
<protein>
    <submittedName>
        <fullName evidence="10">RNA polymerase subunit sigma-70</fullName>
        <ecNumber evidence="10">2.7.7.6</ecNumber>
    </submittedName>
</protein>
<evidence type="ECO:0000313" key="11">
    <source>
        <dbReference type="Proteomes" id="UP001560045"/>
    </source>
</evidence>
<accession>A0ABV3XKN4</accession>
<dbReference type="SUPFAM" id="SSF54427">
    <property type="entry name" value="NTF2-like"/>
    <property type="match status" value="1"/>
</dbReference>
<evidence type="ECO:0000259" key="8">
    <source>
        <dbReference type="Pfam" id="PF08281"/>
    </source>
</evidence>
<evidence type="ECO:0000256" key="4">
    <source>
        <dbReference type="ARBA" id="ARBA00023082"/>
    </source>
</evidence>
<dbReference type="InterPro" id="IPR013249">
    <property type="entry name" value="RNA_pol_sigma70_r4_t2"/>
</dbReference>
<dbReference type="Pfam" id="PF04542">
    <property type="entry name" value="Sigma70_r2"/>
    <property type="match status" value="1"/>
</dbReference>
<dbReference type="Gene3D" id="1.10.1740.10">
    <property type="match status" value="1"/>
</dbReference>
<dbReference type="InterPro" id="IPR039425">
    <property type="entry name" value="RNA_pol_sigma-70-like"/>
</dbReference>
<dbReference type="EMBL" id="JBFNXQ010000097">
    <property type="protein sequence ID" value="MEX5720961.1"/>
    <property type="molecule type" value="Genomic_DNA"/>
</dbReference>
<feature type="domain" description="RNA polymerase sigma factor 70 region 4 type 2" evidence="8">
    <location>
        <begin position="143"/>
        <end position="191"/>
    </location>
</feature>
<feature type="compositionally biased region" description="Basic residues" evidence="6">
    <location>
        <begin position="304"/>
        <end position="322"/>
    </location>
</feature>